<protein>
    <submittedName>
        <fullName evidence="1">Phosphoenolpyruvate synthase regulatory protein</fullName>
    </submittedName>
</protein>
<accession>A0A7C8GRH5</accession>
<sequence>GCPVIDVSNKAVEETANIILNMINQPYWNME</sequence>
<organism evidence="1 2">
    <name type="scientific">Gracilibacillus oryzae</name>
    <dbReference type="NCBI Taxonomy" id="1672701"/>
    <lineage>
        <taxon>Bacteria</taxon>
        <taxon>Bacillati</taxon>
        <taxon>Bacillota</taxon>
        <taxon>Bacilli</taxon>
        <taxon>Bacillales</taxon>
        <taxon>Bacillaceae</taxon>
        <taxon>Gracilibacillus</taxon>
    </lineage>
</organism>
<dbReference type="Proteomes" id="UP000480246">
    <property type="component" value="Unassembled WGS sequence"/>
</dbReference>
<proteinExistence type="predicted"/>
<feature type="non-terminal residue" evidence="1">
    <location>
        <position position="1"/>
    </location>
</feature>
<keyword evidence="2" id="KW-1185">Reference proteome</keyword>
<evidence type="ECO:0000313" key="2">
    <source>
        <dbReference type="Proteomes" id="UP000480246"/>
    </source>
</evidence>
<keyword evidence="1" id="KW-0670">Pyruvate</keyword>
<evidence type="ECO:0000313" key="1">
    <source>
        <dbReference type="EMBL" id="KAB8128603.1"/>
    </source>
</evidence>
<name>A0A7C8GRH5_9BACI</name>
<dbReference type="AlphaFoldDB" id="A0A7C8GRH5"/>
<dbReference type="EMBL" id="WEID01000081">
    <property type="protein sequence ID" value="KAB8128603.1"/>
    <property type="molecule type" value="Genomic_DNA"/>
</dbReference>
<reference evidence="1 2" key="1">
    <citation type="submission" date="2019-10" db="EMBL/GenBank/DDBJ databases">
        <title>Gracilibacillus sp. nov. isolated from rice seeds.</title>
        <authorList>
            <person name="He S."/>
        </authorList>
    </citation>
    <scope>NUCLEOTIDE SEQUENCE [LARGE SCALE GENOMIC DNA]</scope>
    <source>
        <strain evidence="1 2">TD8</strain>
    </source>
</reference>
<gene>
    <name evidence="1" type="ORF">F9U64_15855</name>
</gene>
<comment type="caution">
    <text evidence="1">The sequence shown here is derived from an EMBL/GenBank/DDBJ whole genome shotgun (WGS) entry which is preliminary data.</text>
</comment>